<dbReference type="CDD" id="cd07361">
    <property type="entry name" value="MEMO_like"/>
    <property type="match status" value="1"/>
</dbReference>
<dbReference type="PANTHER" id="PTHR11060">
    <property type="entry name" value="PROTEIN MEMO1"/>
    <property type="match status" value="1"/>
</dbReference>
<organism evidence="2">
    <name type="scientific">marine sediment metagenome</name>
    <dbReference type="NCBI Taxonomy" id="412755"/>
    <lineage>
        <taxon>unclassified sequences</taxon>
        <taxon>metagenomes</taxon>
        <taxon>ecological metagenomes</taxon>
    </lineage>
</organism>
<gene>
    <name evidence="2" type="ORF">LCGC14_1190290</name>
</gene>
<evidence type="ECO:0008006" key="3">
    <source>
        <dbReference type="Google" id="ProtNLM"/>
    </source>
</evidence>
<evidence type="ECO:0000313" key="2">
    <source>
        <dbReference type="EMBL" id="KKM95228.1"/>
    </source>
</evidence>
<comment type="similarity">
    <text evidence="1">Belongs to the MEMO1 family.</text>
</comment>
<sequence length="299" mass="33176">MIGEKMVRRASHAGSWYRGSRKGLMEALDGYFTDEKFGPNKALETSNKDERTIIGGVSPHAGMDYSGSCAAFTYLNLFKEKIPDTVIILGTDHIGYNKIALMEKGEWETPLGNLLIDEEFSKKILDNSSIIESDNSLFMGSQAEQEHNIEIQLPFIKYCSLDKEVKIVTIKIAGTRDFKILNEIAKDITKAVNSLNKDVVIVASSDMSHKQVDSSNQLDKFKEIDLAVIEEFKNLNARKTLENALKTTICGPQTITTLMLISENLNATKGELLKYYTSSEKTGSIGGYCVGYFSGVLVK</sequence>
<dbReference type="AlphaFoldDB" id="A0A0F9LPB7"/>
<dbReference type="Gene3D" id="3.40.830.10">
    <property type="entry name" value="LigB-like"/>
    <property type="match status" value="1"/>
</dbReference>
<evidence type="ECO:0000256" key="1">
    <source>
        <dbReference type="ARBA" id="ARBA00006315"/>
    </source>
</evidence>
<name>A0A0F9LPB7_9ZZZZ</name>
<dbReference type="InterPro" id="IPR002737">
    <property type="entry name" value="MEMO1_fam"/>
</dbReference>
<reference evidence="2" key="1">
    <citation type="journal article" date="2015" name="Nature">
        <title>Complex archaea that bridge the gap between prokaryotes and eukaryotes.</title>
        <authorList>
            <person name="Spang A."/>
            <person name="Saw J.H."/>
            <person name="Jorgensen S.L."/>
            <person name="Zaremba-Niedzwiedzka K."/>
            <person name="Martijn J."/>
            <person name="Lind A.E."/>
            <person name="van Eijk R."/>
            <person name="Schleper C."/>
            <person name="Guy L."/>
            <person name="Ettema T.J."/>
        </authorList>
    </citation>
    <scope>NUCLEOTIDE SEQUENCE</scope>
</reference>
<accession>A0A0F9LPB7</accession>
<comment type="caution">
    <text evidence="2">The sequence shown here is derived from an EMBL/GenBank/DDBJ whole genome shotgun (WGS) entry which is preliminary data.</text>
</comment>
<dbReference type="Pfam" id="PF01875">
    <property type="entry name" value="Memo"/>
    <property type="match status" value="1"/>
</dbReference>
<proteinExistence type="inferred from homology"/>
<dbReference type="EMBL" id="LAZR01006035">
    <property type="protein sequence ID" value="KKM95228.1"/>
    <property type="molecule type" value="Genomic_DNA"/>
</dbReference>
<dbReference type="NCBIfam" id="TIGR04336">
    <property type="entry name" value="AmmeMemoSam_B"/>
    <property type="match status" value="1"/>
</dbReference>
<protein>
    <recommendedName>
        <fullName evidence="3">AmmeMemoRadiSam system protein B</fullName>
    </recommendedName>
</protein>
<dbReference type="PANTHER" id="PTHR11060:SF0">
    <property type="entry name" value="PROTEIN MEMO1"/>
    <property type="match status" value="1"/>
</dbReference>